<evidence type="ECO:0000259" key="2">
    <source>
        <dbReference type="PROSITE" id="PS50043"/>
    </source>
</evidence>
<evidence type="ECO:0000313" key="4">
    <source>
        <dbReference type="Proteomes" id="UP001225356"/>
    </source>
</evidence>
<dbReference type="Gene3D" id="3.40.50.300">
    <property type="entry name" value="P-loop containing nucleotide triphosphate hydrolases"/>
    <property type="match status" value="1"/>
</dbReference>
<dbReference type="PRINTS" id="PR00038">
    <property type="entry name" value="HTHLUXR"/>
</dbReference>
<dbReference type="PANTHER" id="PTHR47691:SF3">
    <property type="entry name" value="HTH-TYPE TRANSCRIPTIONAL REGULATOR RV0890C-RELATED"/>
    <property type="match status" value="1"/>
</dbReference>
<dbReference type="SUPFAM" id="SSF46894">
    <property type="entry name" value="C-terminal effector domain of the bipartite response regulators"/>
    <property type="match status" value="1"/>
</dbReference>
<keyword evidence="4" id="KW-1185">Reference proteome</keyword>
<feature type="domain" description="HTH luxR-type" evidence="2">
    <location>
        <begin position="708"/>
        <end position="773"/>
    </location>
</feature>
<dbReference type="InterPro" id="IPR011990">
    <property type="entry name" value="TPR-like_helical_dom_sf"/>
</dbReference>
<dbReference type="Gene3D" id="1.25.40.10">
    <property type="entry name" value="Tetratricopeptide repeat domain"/>
    <property type="match status" value="1"/>
</dbReference>
<feature type="region of interest" description="Disordered" evidence="1">
    <location>
        <begin position="770"/>
        <end position="794"/>
    </location>
</feature>
<keyword evidence="3" id="KW-0723">Serine/threonine-protein kinase</keyword>
<comment type="caution">
    <text evidence="3">The sequence shown here is derived from an EMBL/GenBank/DDBJ whole genome shotgun (WGS) entry which is preliminary data.</text>
</comment>
<dbReference type="InterPro" id="IPR000792">
    <property type="entry name" value="Tscrpt_reg_LuxR_C"/>
</dbReference>
<dbReference type="Gene3D" id="1.10.10.10">
    <property type="entry name" value="Winged helix-like DNA-binding domain superfamily/Winged helix DNA-binding domain"/>
    <property type="match status" value="1"/>
</dbReference>
<dbReference type="InterPro" id="IPR058852">
    <property type="entry name" value="HTH_77"/>
</dbReference>
<protein>
    <submittedName>
        <fullName evidence="3">Non-specific serine/threonine protein kinase</fullName>
        <ecNumber evidence="3">2.7.11.1</ecNumber>
    </submittedName>
</protein>
<feature type="compositionally biased region" description="Basic and acidic residues" evidence="1">
    <location>
        <begin position="771"/>
        <end position="783"/>
    </location>
</feature>
<dbReference type="CDD" id="cd06170">
    <property type="entry name" value="LuxR_C_like"/>
    <property type="match status" value="1"/>
</dbReference>
<organism evidence="3 4">
    <name type="scientific">Streptosporangium lutulentum</name>
    <dbReference type="NCBI Taxonomy" id="1461250"/>
    <lineage>
        <taxon>Bacteria</taxon>
        <taxon>Bacillati</taxon>
        <taxon>Actinomycetota</taxon>
        <taxon>Actinomycetes</taxon>
        <taxon>Streptosporangiales</taxon>
        <taxon>Streptosporangiaceae</taxon>
        <taxon>Streptosporangium</taxon>
    </lineage>
</organism>
<dbReference type="Pfam" id="PF25872">
    <property type="entry name" value="HTH_77"/>
    <property type="match status" value="1"/>
</dbReference>
<keyword evidence="3" id="KW-0808">Transferase</keyword>
<dbReference type="GO" id="GO:0004674">
    <property type="term" value="F:protein serine/threonine kinase activity"/>
    <property type="evidence" value="ECO:0007669"/>
    <property type="project" value="UniProtKB-KW"/>
</dbReference>
<name>A0ABT9Q5K3_9ACTN</name>
<proteinExistence type="predicted"/>
<accession>A0ABT9Q5K3</accession>
<dbReference type="PRINTS" id="PR00364">
    <property type="entry name" value="DISEASERSIST"/>
</dbReference>
<dbReference type="PROSITE" id="PS50043">
    <property type="entry name" value="HTH_LUXR_2"/>
    <property type="match status" value="1"/>
</dbReference>
<dbReference type="Pfam" id="PF00196">
    <property type="entry name" value="GerE"/>
    <property type="match status" value="1"/>
</dbReference>
<gene>
    <name evidence="3" type="ORF">J2853_001231</name>
</gene>
<evidence type="ECO:0000256" key="1">
    <source>
        <dbReference type="SAM" id="MobiDB-lite"/>
    </source>
</evidence>
<dbReference type="Pfam" id="PF13401">
    <property type="entry name" value="AAA_22"/>
    <property type="match status" value="1"/>
</dbReference>
<evidence type="ECO:0000313" key="3">
    <source>
        <dbReference type="EMBL" id="MDP9842020.1"/>
    </source>
</evidence>
<dbReference type="SUPFAM" id="SSF48452">
    <property type="entry name" value="TPR-like"/>
    <property type="match status" value="1"/>
</dbReference>
<dbReference type="Proteomes" id="UP001225356">
    <property type="component" value="Unassembled WGS sequence"/>
</dbReference>
<reference evidence="3 4" key="1">
    <citation type="submission" date="2023-07" db="EMBL/GenBank/DDBJ databases">
        <title>Sequencing the genomes of 1000 actinobacteria strains.</title>
        <authorList>
            <person name="Klenk H.-P."/>
        </authorList>
    </citation>
    <scope>NUCLEOTIDE SEQUENCE [LARGE SCALE GENOMIC DNA]</scope>
    <source>
        <strain evidence="3 4">DSM 46740</strain>
    </source>
</reference>
<dbReference type="InterPro" id="IPR036388">
    <property type="entry name" value="WH-like_DNA-bd_sf"/>
</dbReference>
<dbReference type="PANTHER" id="PTHR47691">
    <property type="entry name" value="REGULATOR-RELATED"/>
    <property type="match status" value="1"/>
</dbReference>
<dbReference type="RefSeq" id="WP_307555823.1">
    <property type="nucleotide sequence ID" value="NZ_JAUSQU010000001.1"/>
</dbReference>
<dbReference type="InterPro" id="IPR049945">
    <property type="entry name" value="AAA_22"/>
</dbReference>
<dbReference type="SUPFAM" id="SSF52540">
    <property type="entry name" value="P-loop containing nucleoside triphosphate hydrolases"/>
    <property type="match status" value="1"/>
</dbReference>
<keyword evidence="3" id="KW-0418">Kinase</keyword>
<sequence length="794" mass="87190">MSDMSTLSRPRGRRLPAEVTGFVGRRHEVAEVKRLLSGAHVVTLTGAGGVGKTRLALRVAADVRRAFRNGVWLVELAALDKPELLVQTVAEALEIRDRSPRPPLKVLTDHLRDKQALMVLDNCEHLLQDCAVLAEKLVRAAPDLRVLVTSRQALGVDGEHTLTVPPLALPDSGLARPSTEALAQSDAVRLFAERAGAVLADFAVTDDNREAVEGICRRLDGLPLAIELAAVRLRALSVQQLLDRLDDRFRLLTSGSRAVLPRHQTLRALIDWSYALCTDQERALWERVSVFAGDLDLEAAETVCSGDGIASGEIVDLVIGLVDKSVLVREEYPSGVRYRLLETIRQYGRDRLRESGEEEDLRRRHRDWCQGLVARAEQEWFGPGQVRWFARLRGEHSNLRAALDFCLTARGEAERGLAVATAMRFYWIAAGFLHEGRCWLDPLLAADAAPTVSRARALCVNARLAVLQSDFAAAESMLEESRALAGRFDDAATLAQIMYVSGLSALVRQDLTRAATLLENAVDRHRELDDQVGVVNSLMYLATAHSFLGHSRRALTLFETCLGLCEARSEHWFRSYVLSVFAIEMWRQGDTARAIEMESESIRLKQPFNDRLGIALCVEVMAWIAAGKGDCECAAQLLGALRGIWRSVGGPLFGYLAEYHSQCEAVVRSALGVKRFDVALRKGAGLTFEGALACALREKASAGEQPEEADRPSPLTRRETEIAQLVAQGLSNKEIAASLVIAQRTAEGHIEHILSKLGFHSRAQVAVWVGERTRAPEEERPSEGDPGPAAPPAS</sequence>
<dbReference type="EMBL" id="JAUSQU010000001">
    <property type="protein sequence ID" value="MDP9842020.1"/>
    <property type="molecule type" value="Genomic_DNA"/>
</dbReference>
<dbReference type="InterPro" id="IPR027417">
    <property type="entry name" value="P-loop_NTPase"/>
</dbReference>
<dbReference type="SMART" id="SM00421">
    <property type="entry name" value="HTH_LUXR"/>
    <property type="match status" value="1"/>
</dbReference>
<dbReference type="InterPro" id="IPR016032">
    <property type="entry name" value="Sig_transdc_resp-reg_C-effctor"/>
</dbReference>
<dbReference type="EC" id="2.7.11.1" evidence="3"/>